<comment type="similarity">
    <text evidence="2">Belongs to the TPX2 family.</text>
</comment>
<feature type="compositionally biased region" description="Basic and acidic residues" evidence="7">
    <location>
        <begin position="116"/>
        <end position="150"/>
    </location>
</feature>
<keyword evidence="6" id="KW-0175">Coiled coil</keyword>
<dbReference type="PANTHER" id="PTHR46372">
    <property type="entry name" value="PROTEIN WVD2-LIKE 3"/>
    <property type="match status" value="1"/>
</dbReference>
<gene>
    <name evidence="9" type="primary">WVD2</name>
    <name evidence="9" type="ORF">AAHA92_28749</name>
</gene>
<comment type="caution">
    <text evidence="9">The sequence shown here is derived from an EMBL/GenBank/DDBJ whole genome shotgun (WGS) entry which is preliminary data.</text>
</comment>
<dbReference type="InterPro" id="IPR044806">
    <property type="entry name" value="WVD2/WDL1-4"/>
</dbReference>
<dbReference type="PANTHER" id="PTHR46372:SF6">
    <property type="entry name" value="PROTEIN WVD2-LIKE 1"/>
    <property type="match status" value="1"/>
</dbReference>
<protein>
    <submittedName>
        <fullName evidence="9">Protein WAVE-DAMPENED 2</fullName>
    </submittedName>
</protein>
<dbReference type="Pfam" id="PF06886">
    <property type="entry name" value="TPX2"/>
    <property type="match status" value="1"/>
</dbReference>
<keyword evidence="10" id="KW-1185">Reference proteome</keyword>
<keyword evidence="5" id="KW-0206">Cytoskeleton</keyword>
<proteinExistence type="inferred from homology"/>
<dbReference type="Proteomes" id="UP001567538">
    <property type="component" value="Unassembled WGS sequence"/>
</dbReference>
<dbReference type="InterPro" id="IPR027329">
    <property type="entry name" value="TPX2_C"/>
</dbReference>
<comment type="subcellular location">
    <subcellularLocation>
        <location evidence="1">Cytoplasm</location>
        <location evidence="1">Cytoskeleton</location>
    </subcellularLocation>
</comment>
<sequence>MQADKFQVTVPVAPRFICQERLEKRKEYYAKLDEKHKALEKVKLEAEARQKEEAAAAIKELRKAMVYKANPVPNFYHQGPPPRVELKKLPLTHPKSPKITRRRSYSDAGKACCGELRIHERAKGKERIGGRTSHDDSQDQKHSDHQHQDI</sequence>
<evidence type="ECO:0000256" key="4">
    <source>
        <dbReference type="ARBA" id="ARBA00022701"/>
    </source>
</evidence>
<evidence type="ECO:0000256" key="2">
    <source>
        <dbReference type="ARBA" id="ARBA00005885"/>
    </source>
</evidence>
<dbReference type="EMBL" id="JBEAFC010000011">
    <property type="protein sequence ID" value="KAL1536038.1"/>
    <property type="molecule type" value="Genomic_DNA"/>
</dbReference>
<evidence type="ECO:0000313" key="10">
    <source>
        <dbReference type="Proteomes" id="UP001567538"/>
    </source>
</evidence>
<evidence type="ECO:0000256" key="5">
    <source>
        <dbReference type="ARBA" id="ARBA00023212"/>
    </source>
</evidence>
<accession>A0ABD1FW25</accession>
<dbReference type="AlphaFoldDB" id="A0ABD1FW25"/>
<feature type="coiled-coil region" evidence="6">
    <location>
        <begin position="29"/>
        <end position="64"/>
    </location>
</feature>
<evidence type="ECO:0000256" key="6">
    <source>
        <dbReference type="SAM" id="Coils"/>
    </source>
</evidence>
<evidence type="ECO:0000256" key="3">
    <source>
        <dbReference type="ARBA" id="ARBA00022490"/>
    </source>
</evidence>
<name>A0ABD1FW25_SALDI</name>
<reference evidence="9 10" key="1">
    <citation type="submission" date="2024-06" db="EMBL/GenBank/DDBJ databases">
        <title>A chromosome level genome sequence of Diviner's sage (Salvia divinorum).</title>
        <authorList>
            <person name="Ford S.A."/>
            <person name="Ro D.-K."/>
            <person name="Ness R.W."/>
            <person name="Phillips M.A."/>
        </authorList>
    </citation>
    <scope>NUCLEOTIDE SEQUENCE [LARGE SCALE GENOMIC DNA]</scope>
    <source>
        <strain evidence="9">SAF-2024a</strain>
        <tissue evidence="9">Leaf</tissue>
    </source>
</reference>
<dbReference type="GO" id="GO:0005874">
    <property type="term" value="C:microtubule"/>
    <property type="evidence" value="ECO:0007669"/>
    <property type="project" value="UniProtKB-KW"/>
</dbReference>
<keyword evidence="4" id="KW-0493">Microtubule</keyword>
<feature type="domain" description="TPX2 C-terminal" evidence="8">
    <location>
        <begin position="15"/>
        <end position="84"/>
    </location>
</feature>
<keyword evidence="3" id="KW-0963">Cytoplasm</keyword>
<evidence type="ECO:0000256" key="1">
    <source>
        <dbReference type="ARBA" id="ARBA00004245"/>
    </source>
</evidence>
<evidence type="ECO:0000313" key="9">
    <source>
        <dbReference type="EMBL" id="KAL1536038.1"/>
    </source>
</evidence>
<evidence type="ECO:0000256" key="7">
    <source>
        <dbReference type="SAM" id="MobiDB-lite"/>
    </source>
</evidence>
<evidence type="ECO:0000259" key="8">
    <source>
        <dbReference type="Pfam" id="PF06886"/>
    </source>
</evidence>
<organism evidence="9 10">
    <name type="scientific">Salvia divinorum</name>
    <name type="common">Maria pastora</name>
    <name type="synonym">Diviner's sage</name>
    <dbReference type="NCBI Taxonomy" id="28513"/>
    <lineage>
        <taxon>Eukaryota</taxon>
        <taxon>Viridiplantae</taxon>
        <taxon>Streptophyta</taxon>
        <taxon>Embryophyta</taxon>
        <taxon>Tracheophyta</taxon>
        <taxon>Spermatophyta</taxon>
        <taxon>Magnoliopsida</taxon>
        <taxon>eudicotyledons</taxon>
        <taxon>Gunneridae</taxon>
        <taxon>Pentapetalae</taxon>
        <taxon>asterids</taxon>
        <taxon>lamiids</taxon>
        <taxon>Lamiales</taxon>
        <taxon>Lamiaceae</taxon>
        <taxon>Nepetoideae</taxon>
        <taxon>Mentheae</taxon>
        <taxon>Salviinae</taxon>
        <taxon>Salvia</taxon>
        <taxon>Salvia subgen. Calosphace</taxon>
    </lineage>
</organism>
<feature type="region of interest" description="Disordered" evidence="7">
    <location>
        <begin position="72"/>
        <end position="150"/>
    </location>
</feature>